<dbReference type="GO" id="GO:0003723">
    <property type="term" value="F:RNA binding"/>
    <property type="evidence" value="ECO:0007669"/>
    <property type="project" value="UniProtKB-KW"/>
</dbReference>
<evidence type="ECO:0000256" key="1">
    <source>
        <dbReference type="PROSITE-ProRule" id="PRU00182"/>
    </source>
</evidence>
<comment type="caution">
    <text evidence="2">The sequence shown here is derived from an EMBL/GenBank/DDBJ whole genome shotgun (WGS) entry which is preliminary data.</text>
</comment>
<dbReference type="PROSITE" id="PS50889">
    <property type="entry name" value="S4"/>
    <property type="match status" value="1"/>
</dbReference>
<evidence type="ECO:0000313" key="2">
    <source>
        <dbReference type="EMBL" id="RRT65132.1"/>
    </source>
</evidence>
<dbReference type="EMBL" id="AMZH03005922">
    <property type="protein sequence ID" value="RRT65132.1"/>
    <property type="molecule type" value="Genomic_DNA"/>
</dbReference>
<dbReference type="AlphaFoldDB" id="A0A426ZMB1"/>
<proteinExistence type="predicted"/>
<organism evidence="2 3">
    <name type="scientific">Ensete ventricosum</name>
    <name type="common">Abyssinian banana</name>
    <name type="synonym">Musa ensete</name>
    <dbReference type="NCBI Taxonomy" id="4639"/>
    <lineage>
        <taxon>Eukaryota</taxon>
        <taxon>Viridiplantae</taxon>
        <taxon>Streptophyta</taxon>
        <taxon>Embryophyta</taxon>
        <taxon>Tracheophyta</taxon>
        <taxon>Spermatophyta</taxon>
        <taxon>Magnoliopsida</taxon>
        <taxon>Liliopsida</taxon>
        <taxon>Zingiberales</taxon>
        <taxon>Musaceae</taxon>
        <taxon>Ensete</taxon>
    </lineage>
</organism>
<dbReference type="Proteomes" id="UP000287651">
    <property type="component" value="Unassembled WGS sequence"/>
</dbReference>
<name>A0A426ZMB1_ENSVE</name>
<accession>A0A426ZMB1</accession>
<gene>
    <name evidence="2" type="ORF">B296_00008165</name>
</gene>
<reference evidence="2 3" key="1">
    <citation type="journal article" date="2014" name="Agronomy (Basel)">
        <title>A Draft Genome Sequence for Ensete ventricosum, the Drought-Tolerant Tree Against Hunger.</title>
        <authorList>
            <person name="Harrison J."/>
            <person name="Moore K.A."/>
            <person name="Paszkiewicz K."/>
            <person name="Jones T."/>
            <person name="Grant M."/>
            <person name="Ambacheew D."/>
            <person name="Muzemil S."/>
            <person name="Studholme D.J."/>
        </authorList>
    </citation>
    <scope>NUCLEOTIDE SEQUENCE [LARGE SCALE GENOMIC DNA]</scope>
</reference>
<protein>
    <submittedName>
        <fullName evidence="2">Uncharacterized protein</fullName>
    </submittedName>
</protein>
<sequence>MAIQELPTDSTVMDLLERVGRGSARCHGYGFTAKEELRPRLNNQPVDDPNRKLRMGDLVELTPAISDRSLMEYREEIQRMYDQD</sequence>
<evidence type="ECO:0000313" key="3">
    <source>
        <dbReference type="Proteomes" id="UP000287651"/>
    </source>
</evidence>
<keyword evidence="1" id="KW-0694">RNA-binding</keyword>